<accession>A0AC34RKN6</accession>
<dbReference type="Proteomes" id="UP000887576">
    <property type="component" value="Unplaced"/>
</dbReference>
<evidence type="ECO:0000313" key="2">
    <source>
        <dbReference type="WBParaSite" id="JU765_v2.g7705.t1"/>
    </source>
</evidence>
<sequence>MESTFATKINNAGIRGLRGFSTSVVDTGSRGGRGARNAGTIESILPPRQMRFICVNDGDVLNLNSFRAQDGSAIFQVFGISFGTL</sequence>
<dbReference type="WBParaSite" id="JU765_v2.g7705.t1">
    <property type="protein sequence ID" value="JU765_v2.g7705.t1"/>
    <property type="gene ID" value="JU765_v2.g7705"/>
</dbReference>
<protein>
    <submittedName>
        <fullName evidence="2">Uncharacterized protein</fullName>
    </submittedName>
</protein>
<reference evidence="2" key="1">
    <citation type="submission" date="2022-11" db="UniProtKB">
        <authorList>
            <consortium name="WormBaseParasite"/>
        </authorList>
    </citation>
    <scope>IDENTIFICATION</scope>
</reference>
<proteinExistence type="predicted"/>
<organism evidence="1 2">
    <name type="scientific">Panagrolaimus sp. JU765</name>
    <dbReference type="NCBI Taxonomy" id="591449"/>
    <lineage>
        <taxon>Eukaryota</taxon>
        <taxon>Metazoa</taxon>
        <taxon>Ecdysozoa</taxon>
        <taxon>Nematoda</taxon>
        <taxon>Chromadorea</taxon>
        <taxon>Rhabditida</taxon>
        <taxon>Tylenchina</taxon>
        <taxon>Panagrolaimomorpha</taxon>
        <taxon>Panagrolaimoidea</taxon>
        <taxon>Panagrolaimidae</taxon>
        <taxon>Panagrolaimus</taxon>
    </lineage>
</organism>
<evidence type="ECO:0000313" key="1">
    <source>
        <dbReference type="Proteomes" id="UP000887576"/>
    </source>
</evidence>
<name>A0AC34RKN6_9BILA</name>